<comment type="caution">
    <text evidence="2">The sequence shown here is derived from an EMBL/GenBank/DDBJ whole genome shotgun (WGS) entry which is preliminary data.</text>
</comment>
<dbReference type="Proteomes" id="UP000322267">
    <property type="component" value="Unassembled WGS sequence"/>
</dbReference>
<dbReference type="InterPro" id="IPR000836">
    <property type="entry name" value="PRTase_dom"/>
</dbReference>
<evidence type="ECO:0000313" key="3">
    <source>
        <dbReference type="Proteomes" id="UP000322267"/>
    </source>
</evidence>
<dbReference type="SUPFAM" id="SSF53271">
    <property type="entry name" value="PRTase-like"/>
    <property type="match status" value="1"/>
</dbReference>
<dbReference type="InterPro" id="IPR029057">
    <property type="entry name" value="PRTase-like"/>
</dbReference>
<accession>A0A5D4NI32</accession>
<organism evidence="2 3">
    <name type="scientific">Rossellomorea vietnamensis</name>
    <dbReference type="NCBI Taxonomy" id="218284"/>
    <lineage>
        <taxon>Bacteria</taxon>
        <taxon>Bacillati</taxon>
        <taxon>Bacillota</taxon>
        <taxon>Bacilli</taxon>
        <taxon>Bacillales</taxon>
        <taxon>Bacillaceae</taxon>
        <taxon>Rossellomorea</taxon>
    </lineage>
</organism>
<dbReference type="CDD" id="cd06223">
    <property type="entry name" value="PRTases_typeI"/>
    <property type="match status" value="1"/>
</dbReference>
<evidence type="ECO:0000259" key="1">
    <source>
        <dbReference type="Pfam" id="PF00156"/>
    </source>
</evidence>
<dbReference type="Gene3D" id="3.40.50.2020">
    <property type="match status" value="1"/>
</dbReference>
<feature type="domain" description="Phosphoribosyltransferase" evidence="1">
    <location>
        <begin position="117"/>
        <end position="169"/>
    </location>
</feature>
<proteinExistence type="predicted"/>
<dbReference type="OrthoDB" id="9779910at2"/>
<dbReference type="Pfam" id="PF00156">
    <property type="entry name" value="Pribosyltran"/>
    <property type="match status" value="1"/>
</dbReference>
<gene>
    <name evidence="2" type="ORF">FZC78_22645</name>
</gene>
<protein>
    <recommendedName>
        <fullName evidence="1">Phosphoribosyltransferase domain-containing protein</fullName>
    </recommendedName>
</protein>
<sequence>MIFKERTENEEKSFWYLDEYYPYRIGGELNPNFDTNSGLILDLKEGLLKGINHYFDILDEMLNRNITLCTVPSSDSLKKVTGIRSLAQKLAAHNRIDATSCLYRETTIPKAAHGGPRSVEVHLQTIRVINTHLIYNKEILLLDDIKTSGSSLKACKKLLLNAGAKKVVTLAVGKTTH</sequence>
<dbReference type="EMBL" id="VTEI01000026">
    <property type="protein sequence ID" value="TYS12986.1"/>
    <property type="molecule type" value="Genomic_DNA"/>
</dbReference>
<reference evidence="2 3" key="1">
    <citation type="submission" date="2019-08" db="EMBL/GenBank/DDBJ databases">
        <title>Bacillus genomes from the desert of Cuatro Cienegas, Coahuila.</title>
        <authorList>
            <person name="Olmedo-Alvarez G."/>
        </authorList>
    </citation>
    <scope>NUCLEOTIDE SEQUENCE [LARGE SCALE GENOMIC DNA]</scope>
    <source>
        <strain evidence="2 3">CH34_1T</strain>
    </source>
</reference>
<evidence type="ECO:0000313" key="2">
    <source>
        <dbReference type="EMBL" id="TYS12986.1"/>
    </source>
</evidence>
<name>A0A5D4NI32_9BACI</name>
<dbReference type="AlphaFoldDB" id="A0A5D4NI32"/>
<dbReference type="RefSeq" id="WP_148942335.1">
    <property type="nucleotide sequence ID" value="NZ_VTEI01000026.1"/>
</dbReference>